<evidence type="ECO:0008006" key="4">
    <source>
        <dbReference type="Google" id="ProtNLM"/>
    </source>
</evidence>
<keyword evidence="1" id="KW-0732">Signal</keyword>
<accession>A0AA86L6K5</accession>
<dbReference type="RefSeq" id="WP_237233608.1">
    <property type="nucleotide sequence ID" value="NZ_CP012199.1"/>
</dbReference>
<dbReference type="AlphaFoldDB" id="A0AA86L6K5"/>
<dbReference type="PROSITE" id="PS51257">
    <property type="entry name" value="PROKAR_LIPOPROTEIN"/>
    <property type="match status" value="1"/>
</dbReference>
<keyword evidence="3" id="KW-1185">Reference proteome</keyword>
<dbReference type="EMBL" id="CP012199">
    <property type="protein sequence ID" value="AMG76525.1"/>
    <property type="molecule type" value="Genomic_DNA"/>
</dbReference>
<protein>
    <recommendedName>
        <fullName evidence="4">C-type lysozyme inhibitor domain-containing protein</fullName>
    </recommendedName>
</protein>
<evidence type="ECO:0000256" key="1">
    <source>
        <dbReference type="SAM" id="SignalP"/>
    </source>
</evidence>
<organism evidence="2 3">
    <name type="scientific">Sphingopyxis granuli</name>
    <dbReference type="NCBI Taxonomy" id="267128"/>
    <lineage>
        <taxon>Bacteria</taxon>
        <taxon>Pseudomonadati</taxon>
        <taxon>Pseudomonadota</taxon>
        <taxon>Alphaproteobacteria</taxon>
        <taxon>Sphingomonadales</taxon>
        <taxon>Sphingomonadaceae</taxon>
        <taxon>Sphingopyxis</taxon>
    </lineage>
</organism>
<proteinExistence type="predicted"/>
<dbReference type="Proteomes" id="UP000058599">
    <property type="component" value="Chromosome"/>
</dbReference>
<feature type="signal peptide" evidence="1">
    <location>
        <begin position="1"/>
        <end position="40"/>
    </location>
</feature>
<dbReference type="KEGG" id="sgi:SGRAN_4199"/>
<feature type="chain" id="PRO_5041638970" description="C-type lysozyme inhibitor domain-containing protein" evidence="1">
    <location>
        <begin position="41"/>
        <end position="135"/>
    </location>
</feature>
<gene>
    <name evidence="2" type="ORF">SGRAN_4199</name>
</gene>
<sequence length="135" mass="14342">MTSMSKGDGWARRIALSRCLVLLTVPLAGLLAGCSESDQADTSNMSANTTLPIQMPPAIVASHTYRCTGGNVLYVDFLADGTSINVKQRPSGPSLRLTAPSQGLTYVGDGMNLALNGKDIEIDEPKKPSRMCKRS</sequence>
<evidence type="ECO:0000313" key="3">
    <source>
        <dbReference type="Proteomes" id="UP000058599"/>
    </source>
</evidence>
<reference evidence="2 3" key="1">
    <citation type="journal article" date="2016" name="BMC Genomics">
        <title>Genomic analysis of the nitrate-respiring Sphingopyxis granuli (formerly Sphingomonas macrogoltabida) strain TFA.</title>
        <authorList>
            <person name="Garcia-Romero I."/>
            <person name="Perez-Pulido A.J."/>
            <person name="Gonzalez-Flores Y.E."/>
            <person name="Reyes-Ramirez F."/>
            <person name="Santero E."/>
            <person name="Floriano B."/>
        </authorList>
    </citation>
    <scope>NUCLEOTIDE SEQUENCE [LARGE SCALE GENOMIC DNA]</scope>
    <source>
        <strain evidence="2 3">TFA</strain>
    </source>
</reference>
<evidence type="ECO:0000313" key="2">
    <source>
        <dbReference type="EMBL" id="AMG76525.1"/>
    </source>
</evidence>
<name>A0AA86L6K5_9SPHN</name>